<feature type="compositionally biased region" description="Acidic residues" evidence="2">
    <location>
        <begin position="704"/>
        <end position="719"/>
    </location>
</feature>
<dbReference type="InterPro" id="IPR042042">
    <property type="entry name" value="Tip20p_domB"/>
</dbReference>
<dbReference type="InterPro" id="IPR007528">
    <property type="entry name" value="RINT1_Tip20"/>
</dbReference>
<dbReference type="GO" id="GO:0060628">
    <property type="term" value="P:regulation of ER to Golgi vesicle-mediated transport"/>
    <property type="evidence" value="ECO:0007669"/>
    <property type="project" value="TreeGrafter"/>
</dbReference>
<feature type="coiled-coil region" evidence="1">
    <location>
        <begin position="51"/>
        <end position="78"/>
    </location>
</feature>
<reference evidence="3" key="1">
    <citation type="submission" date="2021-01" db="EMBL/GenBank/DDBJ databases">
        <authorList>
            <person name="Corre E."/>
            <person name="Pelletier E."/>
            <person name="Niang G."/>
            <person name="Scheremetjew M."/>
            <person name="Finn R."/>
            <person name="Kale V."/>
            <person name="Holt S."/>
            <person name="Cochrane G."/>
            <person name="Meng A."/>
            <person name="Brown T."/>
            <person name="Cohen L."/>
        </authorList>
    </citation>
    <scope>NUCLEOTIDE SEQUENCE</scope>
    <source>
        <strain evidence="3">WS</strain>
    </source>
</reference>
<protein>
    <submittedName>
        <fullName evidence="3">Uncharacterized protein</fullName>
    </submittedName>
</protein>
<evidence type="ECO:0000256" key="1">
    <source>
        <dbReference type="SAM" id="Coils"/>
    </source>
</evidence>
<dbReference type="PROSITE" id="PS51386">
    <property type="entry name" value="RINT1_TIP20"/>
    <property type="match status" value="1"/>
</dbReference>
<dbReference type="EMBL" id="HBGD01003890">
    <property type="protein sequence ID" value="CAD9079952.1"/>
    <property type="molecule type" value="Transcribed_RNA"/>
</dbReference>
<dbReference type="AlphaFoldDB" id="A0A7S1KNI5"/>
<dbReference type="PANTHER" id="PTHR13520">
    <property type="entry name" value="RAD50-INTERACTING PROTEIN 1 RINT-1"/>
    <property type="match status" value="1"/>
</dbReference>
<dbReference type="GO" id="GO:0070939">
    <property type="term" value="C:Dsl1/NZR complex"/>
    <property type="evidence" value="ECO:0007669"/>
    <property type="project" value="InterPro"/>
</dbReference>
<proteinExistence type="predicted"/>
<dbReference type="Pfam" id="PF04437">
    <property type="entry name" value="RINT1_TIP1"/>
    <property type="match status" value="1"/>
</dbReference>
<accession>A0A7S1KNI5</accession>
<keyword evidence="1" id="KW-0175">Coiled coil</keyword>
<sequence>MTSQHPISQFLNTHYPTLHTLTHSSLSSHIDFIDSLIQLPEQLNAYIRDGESQLEAQVENALKELEQLLEMRGESQHNWMSFGGENSIYPALFAQLQFLSGFRKCLVHSVEQIVEKFIMPLVKEKQGELRRILAQRHWGELPSAERQQSMEHLETQSTDDSGNRVELFQEDIDKMKDLFMLQCVLWKLESMKNQQSEPITPGDIPFQVASSQDAHLWYISELVHPFLVRFAFHFTGDKKSNAVEHPEMVTAFIVTIYETYAPVILKYGAQIVEEAQEQHDDFLTNFRIPRFHSDDTFSHFSQLILQPLVSRFTKQLSLLRERAADTADAKNLFIRIINEVLDMSGELRSEHIPMQVSALQELLNQNPWILQVWARIDRDQLLKMIRPALLDWRRSDADKLSPDDSVPTVSTENFVQYLASLNKRSFSIDDVQMRSEYIKQSVSHLLAKYLEYVTDLEELPNLIALGQHKYSKKLNLEENESIWREYCRKLNSIRFVVKQLTLWSQQEFILEIMSAPRRTDGEIGTSQDDFSSNPLQKSIESYELSYNQMLRHLMQQQMQHVKQFLTTTYNDQIYIHHVSLMMGSKSTHTMFLICGRIEKMLRMIRDECNTYDWRTIWQTFCQQLDGFLFTEYQMGELEMEVDDNTVVLAHDLSALVHSISNHVEAEAQKYFVQTLKFCETVLAEFDIDQEHEDDAERASKASDAESEDSVLLQDEDDLC</sequence>
<feature type="compositionally biased region" description="Basic and acidic residues" evidence="2">
    <location>
        <begin position="694"/>
        <end position="703"/>
    </location>
</feature>
<evidence type="ECO:0000313" key="3">
    <source>
        <dbReference type="EMBL" id="CAD9079952.1"/>
    </source>
</evidence>
<dbReference type="GO" id="GO:0006888">
    <property type="term" value="P:endoplasmic reticulum to Golgi vesicle-mediated transport"/>
    <property type="evidence" value="ECO:0007669"/>
    <property type="project" value="InterPro"/>
</dbReference>
<dbReference type="Gene3D" id="1.20.58.1420">
    <property type="entry name" value="Dsl1p vesicle tethering complex, Tip20p subunit, domain B"/>
    <property type="match status" value="1"/>
</dbReference>
<dbReference type="PANTHER" id="PTHR13520:SF0">
    <property type="entry name" value="RAD50-INTERACTING PROTEIN 1"/>
    <property type="match status" value="1"/>
</dbReference>
<feature type="region of interest" description="Disordered" evidence="2">
    <location>
        <begin position="692"/>
        <end position="719"/>
    </location>
</feature>
<gene>
    <name evidence="3" type="ORF">PCOS0759_LOCUS3192</name>
</gene>
<evidence type="ECO:0000256" key="2">
    <source>
        <dbReference type="SAM" id="MobiDB-lite"/>
    </source>
</evidence>
<dbReference type="GO" id="GO:0006890">
    <property type="term" value="P:retrograde vesicle-mediated transport, Golgi to endoplasmic reticulum"/>
    <property type="evidence" value="ECO:0007669"/>
    <property type="project" value="InterPro"/>
</dbReference>
<name>A0A7S1KNI5_9EUKA</name>
<organism evidence="3">
    <name type="scientific">Percolomonas cosmopolitus</name>
    <dbReference type="NCBI Taxonomy" id="63605"/>
    <lineage>
        <taxon>Eukaryota</taxon>
        <taxon>Discoba</taxon>
        <taxon>Heterolobosea</taxon>
        <taxon>Tetramitia</taxon>
        <taxon>Eutetramitia</taxon>
        <taxon>Percolomonadidae</taxon>
        <taxon>Percolomonas</taxon>
    </lineage>
</organism>